<dbReference type="AlphaFoldDB" id="A0A235F740"/>
<protein>
    <submittedName>
        <fullName evidence="1">Uncharacterized protein</fullName>
    </submittedName>
</protein>
<comment type="caution">
    <text evidence="1">The sequence shown here is derived from an EMBL/GenBank/DDBJ whole genome shotgun (WGS) entry which is preliminary data.</text>
</comment>
<evidence type="ECO:0000313" key="2">
    <source>
        <dbReference type="Proteomes" id="UP000215059"/>
    </source>
</evidence>
<dbReference type="OrthoDB" id="2970370at2"/>
<organism evidence="1 2">
    <name type="scientific">Fictibacillus aquaticus</name>
    <dbReference type="NCBI Taxonomy" id="2021314"/>
    <lineage>
        <taxon>Bacteria</taxon>
        <taxon>Bacillati</taxon>
        <taxon>Bacillota</taxon>
        <taxon>Bacilli</taxon>
        <taxon>Bacillales</taxon>
        <taxon>Fictibacillaceae</taxon>
        <taxon>Fictibacillus</taxon>
    </lineage>
</organism>
<keyword evidence="2" id="KW-1185">Reference proteome</keyword>
<dbReference type="EMBL" id="NOII01000005">
    <property type="protein sequence ID" value="OYD57110.1"/>
    <property type="molecule type" value="Genomic_DNA"/>
</dbReference>
<gene>
    <name evidence="1" type="ORF">CGZ90_13965</name>
</gene>
<sequence length="79" mass="9498">MIKDDHHRYIGCTGRQTVRLHYRSDNVCELYINGEFKGLAPFDYTADKVRQLEKKWLHANRNIQPYKFKDIRPFIDITV</sequence>
<name>A0A235F740_9BACL</name>
<dbReference type="Proteomes" id="UP000215059">
    <property type="component" value="Unassembled WGS sequence"/>
</dbReference>
<accession>A0A235F740</accession>
<dbReference type="RefSeq" id="WP_094253151.1">
    <property type="nucleotide sequence ID" value="NZ_JBHLXL010000001.1"/>
</dbReference>
<proteinExistence type="predicted"/>
<evidence type="ECO:0000313" key="1">
    <source>
        <dbReference type="EMBL" id="OYD57110.1"/>
    </source>
</evidence>
<reference evidence="1 2" key="1">
    <citation type="submission" date="2017-07" db="EMBL/GenBank/DDBJ databases">
        <title>Fictibacillus sp. nov. GDSW-R2A3 Genome sequencing and assembly.</title>
        <authorList>
            <person name="Mayilraj S."/>
        </authorList>
    </citation>
    <scope>NUCLEOTIDE SEQUENCE [LARGE SCALE GENOMIC DNA]</scope>
    <source>
        <strain evidence="1 2">GDSW-R2A3</strain>
    </source>
</reference>